<name>A0A803MZJ2_CHEQI</name>
<feature type="domain" description="WRKY" evidence="8">
    <location>
        <begin position="768"/>
        <end position="825"/>
    </location>
</feature>
<comment type="subcellular location">
    <subcellularLocation>
        <location evidence="1">Nucleus</location>
    </subcellularLocation>
</comment>
<reference evidence="9" key="2">
    <citation type="submission" date="2021-03" db="UniProtKB">
        <authorList>
            <consortium name="EnsemblPlants"/>
        </authorList>
    </citation>
    <scope>IDENTIFICATION</scope>
</reference>
<dbReference type="GO" id="GO:0005634">
    <property type="term" value="C:nucleus"/>
    <property type="evidence" value="ECO:0007669"/>
    <property type="project" value="UniProtKB-SubCell"/>
</dbReference>
<proteinExistence type="predicted"/>
<keyword evidence="3" id="KW-0805">Transcription regulation</keyword>
<evidence type="ECO:0000313" key="10">
    <source>
        <dbReference type="Proteomes" id="UP000596660"/>
    </source>
</evidence>
<dbReference type="SUPFAM" id="SSF53098">
    <property type="entry name" value="Ribonuclease H-like"/>
    <property type="match status" value="1"/>
</dbReference>
<dbReference type="AlphaFoldDB" id="A0A803MZJ2"/>
<evidence type="ECO:0000256" key="2">
    <source>
        <dbReference type="ARBA" id="ARBA00022737"/>
    </source>
</evidence>
<keyword evidence="10" id="KW-1185">Reference proteome</keyword>
<dbReference type="Pfam" id="PF05699">
    <property type="entry name" value="Dimer_Tnp_hAT"/>
    <property type="match status" value="1"/>
</dbReference>
<evidence type="ECO:0000256" key="6">
    <source>
        <dbReference type="ARBA" id="ARBA00023242"/>
    </source>
</evidence>
<dbReference type="GO" id="GO:0003700">
    <property type="term" value="F:DNA-binding transcription factor activity"/>
    <property type="evidence" value="ECO:0007669"/>
    <property type="project" value="InterPro"/>
</dbReference>
<dbReference type="PROSITE" id="PS50811">
    <property type="entry name" value="WRKY"/>
    <property type="match status" value="2"/>
</dbReference>
<sequence length="1058" mass="119702">MIDLVVTKGPKRDYSIVKGPKDKFSRRFTANLYTRVLSNGEKCDRDWLVYSKELDRAHIGERLKEHETGIEHVKNMSTWYELRLRLQKNETIDKTAQRLIEKEKDHWKNVLNRLISIVKFLAKHSLAFRGSNEKLYQNSNGNFLGLIEMLAEFDPIMQEHVKRITNDEIHFHYLGHSIQNELILLLAFAIKSEILKNIKQAKYFSVILDCTPDISHQEQMSLIIRYVDVSTNSVSIEESFLGFLNVNDTTGQGLFDVLQNELKNLDLDIFDVRGQGYDNGSNMKGRHQGVQKKLLDINSRAFYTPCGCHSLNLTLCDMAYSCNKAKDFFGVVQRIYTIFAKSTKRWQILKDNVKLLTLKSLSSTRWESHIDSVKAIKCQMSDFREALLEVSDKDSDSKICNEAKSLATNELGDFEFLVSIIIWFEVLSAINMVSKLLQSNNMVIDVAMEKIKELISYFEGYRDTGFYIALNNAKEIANEMNIDPVFPQRRVIRRKKQFDENLNTPSVELLGEESFRLESLDDISLKSSCSHFEQALTHNEQSDVDGHELYVELKILLTIPVTVASAERSFSKLKLLKSYLRSTMLQERLNGLALIAIENDLLEKLGMEVKEIDRVVITKPVASRPSCTGFRSFSKLHSGVVNASPPRTNAISEMAVAAIKPKTVRVDTSRGAPYSSSDNISRVPDRSTVFKPLAKVVSKATVSILLSMVDVSARQKKLHLFSSQHSSNLPRVGLSESAKSPSMAQQMVEGEPQMMTSSIAGADRPSCDGYNWRKYGQKQVKGSEYPRSYYKCTHLKCPVKKKIERSLDGQITEIVYKGEHNHPKPDHAKRSSSGVHGQELFAGTNQDPNISDPKLHDNVCEKNEGFERQMSNENGMQLSKQSTFPGIVAPVCHPVDAEKNIPSDKTVVDSAGLGGGCEESTKGLKANGGRIKNKRRKQDVQNSEAGKSGEGVQEPCIWVHNINEPEIMGDGFRWRKYGQKVVKGSPYPRSYYRCTSVKCNVRKYVERALDDSRAFITTYEGRHNHEMPMKIMNLSAVLEQETQAPAGREIRTLMPIVS</sequence>
<evidence type="ECO:0000256" key="1">
    <source>
        <dbReference type="ARBA" id="ARBA00004123"/>
    </source>
</evidence>
<dbReference type="InterPro" id="IPR012337">
    <property type="entry name" value="RNaseH-like_sf"/>
</dbReference>
<dbReference type="SUPFAM" id="SSF118290">
    <property type="entry name" value="WRKY DNA-binding domain"/>
    <property type="match status" value="2"/>
</dbReference>
<keyword evidence="6" id="KW-0539">Nucleus</keyword>
<reference evidence="9" key="1">
    <citation type="journal article" date="2017" name="Nature">
        <title>The genome of Chenopodium quinoa.</title>
        <authorList>
            <person name="Jarvis D.E."/>
            <person name="Ho Y.S."/>
            <person name="Lightfoot D.J."/>
            <person name="Schmoeckel S.M."/>
            <person name="Li B."/>
            <person name="Borm T.J.A."/>
            <person name="Ohyanagi H."/>
            <person name="Mineta K."/>
            <person name="Michell C.T."/>
            <person name="Saber N."/>
            <person name="Kharbatia N.M."/>
            <person name="Rupper R.R."/>
            <person name="Sharp A.R."/>
            <person name="Dally N."/>
            <person name="Boughton B.A."/>
            <person name="Woo Y.H."/>
            <person name="Gao G."/>
            <person name="Schijlen E.G.W.M."/>
            <person name="Guo X."/>
            <person name="Momin A.A."/>
            <person name="Negrao S."/>
            <person name="Al-Babili S."/>
            <person name="Gehring C."/>
            <person name="Roessner U."/>
            <person name="Jung C."/>
            <person name="Murphy K."/>
            <person name="Arold S.T."/>
            <person name="Gojobori T."/>
            <person name="van der Linden C.G."/>
            <person name="van Loo E.N."/>
            <person name="Jellen E.N."/>
            <person name="Maughan P.J."/>
            <person name="Tester M."/>
        </authorList>
    </citation>
    <scope>NUCLEOTIDE SEQUENCE [LARGE SCALE GENOMIC DNA]</scope>
    <source>
        <strain evidence="9">cv. PI 614886</strain>
    </source>
</reference>
<dbReference type="Pfam" id="PF14291">
    <property type="entry name" value="DUF4371"/>
    <property type="match status" value="1"/>
</dbReference>
<dbReference type="Gene3D" id="2.20.25.80">
    <property type="entry name" value="WRKY domain"/>
    <property type="match status" value="2"/>
</dbReference>
<dbReference type="PANTHER" id="PTHR45749:SF35">
    <property type="entry name" value="AC-LIKE TRANSPOSASE-RELATED"/>
    <property type="match status" value="1"/>
</dbReference>
<dbReference type="GO" id="GO:0046983">
    <property type="term" value="F:protein dimerization activity"/>
    <property type="evidence" value="ECO:0007669"/>
    <property type="project" value="InterPro"/>
</dbReference>
<dbReference type="InterPro" id="IPR036576">
    <property type="entry name" value="WRKY_dom_sf"/>
</dbReference>
<dbReference type="FunFam" id="2.20.25.80:FF:000006">
    <property type="entry name" value="WRKY transcription factor"/>
    <property type="match status" value="2"/>
</dbReference>
<evidence type="ECO:0000256" key="7">
    <source>
        <dbReference type="SAM" id="MobiDB-lite"/>
    </source>
</evidence>
<feature type="compositionally biased region" description="Basic and acidic residues" evidence="7">
    <location>
        <begin position="817"/>
        <end position="829"/>
    </location>
</feature>
<evidence type="ECO:0000259" key="8">
    <source>
        <dbReference type="PROSITE" id="PS50811"/>
    </source>
</evidence>
<evidence type="ECO:0000313" key="9">
    <source>
        <dbReference type="EnsemblPlants" id="AUR62037832-RA:cds"/>
    </source>
</evidence>
<evidence type="ECO:0000256" key="4">
    <source>
        <dbReference type="ARBA" id="ARBA00023125"/>
    </source>
</evidence>
<dbReference type="PANTHER" id="PTHR45749">
    <property type="match status" value="1"/>
</dbReference>
<feature type="region of interest" description="Disordered" evidence="7">
    <location>
        <begin position="919"/>
        <end position="950"/>
    </location>
</feature>
<evidence type="ECO:0000256" key="3">
    <source>
        <dbReference type="ARBA" id="ARBA00023015"/>
    </source>
</evidence>
<dbReference type="InterPro" id="IPR025398">
    <property type="entry name" value="DUF4371"/>
</dbReference>
<dbReference type="Pfam" id="PF03106">
    <property type="entry name" value="WRKY"/>
    <property type="match status" value="2"/>
</dbReference>
<dbReference type="Gramene" id="AUR62037832-RA">
    <property type="protein sequence ID" value="AUR62037832-RA:cds"/>
    <property type="gene ID" value="AUR62037832"/>
</dbReference>
<dbReference type="GO" id="GO:0043565">
    <property type="term" value="F:sequence-specific DNA binding"/>
    <property type="evidence" value="ECO:0007669"/>
    <property type="project" value="InterPro"/>
</dbReference>
<dbReference type="InterPro" id="IPR008906">
    <property type="entry name" value="HATC_C_dom"/>
</dbReference>
<feature type="region of interest" description="Disordered" evidence="7">
    <location>
        <begin position="817"/>
        <end position="857"/>
    </location>
</feature>
<accession>A0A803MZJ2</accession>
<dbReference type="InterPro" id="IPR003657">
    <property type="entry name" value="WRKY_dom"/>
</dbReference>
<protein>
    <recommendedName>
        <fullName evidence="8">WRKY domain-containing protein</fullName>
    </recommendedName>
</protein>
<feature type="domain" description="WRKY" evidence="8">
    <location>
        <begin position="963"/>
        <end position="1028"/>
    </location>
</feature>
<dbReference type="EnsemblPlants" id="AUR62037832-RA">
    <property type="protein sequence ID" value="AUR62037832-RA:cds"/>
    <property type="gene ID" value="AUR62037832"/>
</dbReference>
<evidence type="ECO:0000256" key="5">
    <source>
        <dbReference type="ARBA" id="ARBA00023163"/>
    </source>
</evidence>
<dbReference type="Proteomes" id="UP000596660">
    <property type="component" value="Unplaced"/>
</dbReference>
<keyword evidence="2" id="KW-0677">Repeat</keyword>
<organism evidence="9 10">
    <name type="scientific">Chenopodium quinoa</name>
    <name type="common">Quinoa</name>
    <dbReference type="NCBI Taxonomy" id="63459"/>
    <lineage>
        <taxon>Eukaryota</taxon>
        <taxon>Viridiplantae</taxon>
        <taxon>Streptophyta</taxon>
        <taxon>Embryophyta</taxon>
        <taxon>Tracheophyta</taxon>
        <taxon>Spermatophyta</taxon>
        <taxon>Magnoliopsida</taxon>
        <taxon>eudicotyledons</taxon>
        <taxon>Gunneridae</taxon>
        <taxon>Pentapetalae</taxon>
        <taxon>Caryophyllales</taxon>
        <taxon>Chenopodiaceae</taxon>
        <taxon>Chenopodioideae</taxon>
        <taxon>Atripliceae</taxon>
        <taxon>Chenopodium</taxon>
    </lineage>
</organism>
<dbReference type="SMART" id="SM00774">
    <property type="entry name" value="WRKY"/>
    <property type="match status" value="2"/>
</dbReference>
<keyword evidence="4" id="KW-0238">DNA-binding</keyword>
<keyword evidence="5" id="KW-0804">Transcription</keyword>